<reference evidence="2" key="1">
    <citation type="journal article" date="2013" name="Mol. Plant Microbe Interact.">
        <title>Global aspects of pacC regulation of pathogenicity genes in Colletotrichum gloeosporioides as revealed by transcriptome analysis.</title>
        <authorList>
            <person name="Alkan N."/>
            <person name="Meng X."/>
            <person name="Friedlander G."/>
            <person name="Reuveni E."/>
            <person name="Sukno S."/>
            <person name="Sherman A."/>
            <person name="Thon M."/>
            <person name="Fluhr R."/>
            <person name="Prusky D."/>
        </authorList>
    </citation>
    <scope>NUCLEOTIDE SEQUENCE [LARGE SCALE GENOMIC DNA]</scope>
    <source>
        <strain evidence="2">Cg-14</strain>
    </source>
</reference>
<dbReference type="AlphaFoldDB" id="T0JR73"/>
<proteinExistence type="predicted"/>
<protein>
    <submittedName>
        <fullName evidence="1">Uncharacterized protein</fullName>
    </submittedName>
</protein>
<dbReference type="EMBL" id="AMYD01003654">
    <property type="protein sequence ID" value="EQB45747.1"/>
    <property type="molecule type" value="Genomic_DNA"/>
</dbReference>
<organism evidence="1 2">
    <name type="scientific">Colletotrichum gloeosporioides (strain Cg-14)</name>
    <name type="common">Anthracnose fungus</name>
    <name type="synonym">Glomerella cingulata</name>
    <dbReference type="NCBI Taxonomy" id="1237896"/>
    <lineage>
        <taxon>Eukaryota</taxon>
        <taxon>Fungi</taxon>
        <taxon>Dikarya</taxon>
        <taxon>Ascomycota</taxon>
        <taxon>Pezizomycotina</taxon>
        <taxon>Sordariomycetes</taxon>
        <taxon>Hypocreomycetidae</taxon>
        <taxon>Glomerellales</taxon>
        <taxon>Glomerellaceae</taxon>
        <taxon>Colletotrichum</taxon>
        <taxon>Colletotrichum gloeosporioides species complex</taxon>
    </lineage>
</organism>
<dbReference type="Proteomes" id="UP000015530">
    <property type="component" value="Unassembled WGS sequence"/>
</dbReference>
<evidence type="ECO:0000313" key="1">
    <source>
        <dbReference type="EMBL" id="EQB45747.1"/>
    </source>
</evidence>
<sequence length="59" mass="6370">MLFPINHVVPAHSPVHFPLSSADTLVAKSKLGTLPCQGTIKLQSLSGLPREEQPNTPIR</sequence>
<dbReference type="HOGENOM" id="CLU_2960620_0_0_1"/>
<accession>T0JR73</accession>
<evidence type="ECO:0000313" key="2">
    <source>
        <dbReference type="Proteomes" id="UP000015530"/>
    </source>
</evidence>
<name>T0JR73_COLGC</name>
<gene>
    <name evidence="1" type="ORF">CGLO_15339</name>
</gene>
<comment type="caution">
    <text evidence="1">The sequence shown here is derived from an EMBL/GenBank/DDBJ whole genome shotgun (WGS) entry which is preliminary data.</text>
</comment>